<evidence type="ECO:0000259" key="8">
    <source>
        <dbReference type="Pfam" id="PF01694"/>
    </source>
</evidence>
<evidence type="ECO:0000313" key="10">
    <source>
        <dbReference type="Proteomes" id="UP000640485"/>
    </source>
</evidence>
<dbReference type="AlphaFoldDB" id="A0A934W226"/>
<dbReference type="GO" id="GO:0004252">
    <property type="term" value="F:serine-type endopeptidase activity"/>
    <property type="evidence" value="ECO:0007669"/>
    <property type="project" value="InterPro"/>
</dbReference>
<keyword evidence="6 7" id="KW-0472">Membrane</keyword>
<dbReference type="RefSeq" id="WP_200689229.1">
    <property type="nucleotide sequence ID" value="NZ_JAEPRQ010000011.1"/>
</dbReference>
<feature type="transmembrane region" description="Helical" evidence="7">
    <location>
        <begin position="171"/>
        <end position="188"/>
    </location>
</feature>
<feature type="transmembrane region" description="Helical" evidence="7">
    <location>
        <begin position="138"/>
        <end position="159"/>
    </location>
</feature>
<feature type="domain" description="Peptidase S54 rhomboid" evidence="8">
    <location>
        <begin position="77"/>
        <end position="212"/>
    </location>
</feature>
<organism evidence="9 10">
    <name type="scientific">Paracoccus caeni</name>
    <dbReference type="NCBI Taxonomy" id="657651"/>
    <lineage>
        <taxon>Bacteria</taxon>
        <taxon>Pseudomonadati</taxon>
        <taxon>Pseudomonadota</taxon>
        <taxon>Alphaproteobacteria</taxon>
        <taxon>Rhodobacterales</taxon>
        <taxon>Paracoccaceae</taxon>
        <taxon>Paracoccus</taxon>
    </lineage>
</organism>
<keyword evidence="10" id="KW-1185">Reference proteome</keyword>
<dbReference type="Proteomes" id="UP000640485">
    <property type="component" value="Unassembled WGS sequence"/>
</dbReference>
<keyword evidence="5 7" id="KW-1133">Transmembrane helix</keyword>
<evidence type="ECO:0000256" key="3">
    <source>
        <dbReference type="ARBA" id="ARBA00022519"/>
    </source>
</evidence>
<dbReference type="Gene3D" id="1.20.1540.10">
    <property type="entry name" value="Rhomboid-like"/>
    <property type="match status" value="1"/>
</dbReference>
<dbReference type="Pfam" id="PF01694">
    <property type="entry name" value="Rhomboid"/>
    <property type="match status" value="1"/>
</dbReference>
<dbReference type="GO" id="GO:0006508">
    <property type="term" value="P:proteolysis"/>
    <property type="evidence" value="ECO:0007669"/>
    <property type="project" value="UniProtKB-KW"/>
</dbReference>
<reference evidence="9" key="1">
    <citation type="submission" date="2021-01" db="EMBL/GenBank/DDBJ databases">
        <title>Paracoccus amoyensis sp. nov., isolated from the surface seawater along the coast of Xiamen Island, China.</title>
        <authorList>
            <person name="Lyu L."/>
        </authorList>
    </citation>
    <scope>NUCLEOTIDE SEQUENCE</scope>
    <source>
        <strain evidence="9">MJ17</strain>
    </source>
</reference>
<name>A0A934W226_9RHOB</name>
<feature type="transmembrane region" description="Helical" evidence="7">
    <location>
        <begin position="194"/>
        <end position="213"/>
    </location>
</feature>
<evidence type="ECO:0000256" key="5">
    <source>
        <dbReference type="ARBA" id="ARBA00022989"/>
    </source>
</evidence>
<sequence>MTQYPDRMTTIPRVRRRQLPVWVVAVIAICCAVEVVILLTTLLGYTQARAIGFFIGGFWSQLLWSGGGLYVGQPVLMFLTYGLLHSGLMHLTMNMISLAVVGRELNRMIGSSRMAVIYILSQIGAGLVFALLEPETGPMVGASGAIFGLAGALVGYAAVSGYRRGREMGQMWRSVLLLLVLNVALTFLMPEIAWQAHLGGAIVGLVAGVMLAMRVPQRR</sequence>
<dbReference type="PANTHER" id="PTHR43066">
    <property type="entry name" value="RHOMBOID-RELATED PROTEIN"/>
    <property type="match status" value="1"/>
</dbReference>
<dbReference type="PANTHER" id="PTHR43066:SF26">
    <property type="entry name" value="RHOMBOID PROTEASE GLPG"/>
    <property type="match status" value="1"/>
</dbReference>
<keyword evidence="9" id="KW-0378">Hydrolase</keyword>
<keyword evidence="3" id="KW-0997">Cell inner membrane</keyword>
<dbReference type="SUPFAM" id="SSF144091">
    <property type="entry name" value="Rhomboid-like"/>
    <property type="match status" value="1"/>
</dbReference>
<gene>
    <name evidence="9" type="ORF">JJJ17_18805</name>
</gene>
<comment type="caution">
    <text evidence="9">The sequence shown here is derived from an EMBL/GenBank/DDBJ whole genome shotgun (WGS) entry which is preliminary data.</text>
</comment>
<keyword evidence="4 7" id="KW-0812">Transmembrane</keyword>
<evidence type="ECO:0000313" key="9">
    <source>
        <dbReference type="EMBL" id="MBK4217983.1"/>
    </source>
</evidence>
<dbReference type="InterPro" id="IPR035952">
    <property type="entry name" value="Rhomboid-like_sf"/>
</dbReference>
<dbReference type="EMBL" id="JAEPRQ010000011">
    <property type="protein sequence ID" value="MBK4217983.1"/>
    <property type="molecule type" value="Genomic_DNA"/>
</dbReference>
<feature type="transmembrane region" description="Helical" evidence="7">
    <location>
        <begin position="114"/>
        <end position="132"/>
    </location>
</feature>
<keyword evidence="2" id="KW-1003">Cell membrane</keyword>
<keyword evidence="9" id="KW-0645">Protease</keyword>
<evidence type="ECO:0000256" key="6">
    <source>
        <dbReference type="ARBA" id="ARBA00023136"/>
    </source>
</evidence>
<accession>A0A934W226</accession>
<proteinExistence type="predicted"/>
<evidence type="ECO:0000256" key="4">
    <source>
        <dbReference type="ARBA" id="ARBA00022692"/>
    </source>
</evidence>
<evidence type="ECO:0000256" key="7">
    <source>
        <dbReference type="SAM" id="Phobius"/>
    </source>
</evidence>
<feature type="transmembrane region" description="Helical" evidence="7">
    <location>
        <begin position="20"/>
        <end position="43"/>
    </location>
</feature>
<protein>
    <submittedName>
        <fullName evidence="9">Rhomboid family intramembrane serine protease</fullName>
    </submittedName>
</protein>
<dbReference type="GO" id="GO:0016020">
    <property type="term" value="C:membrane"/>
    <property type="evidence" value="ECO:0007669"/>
    <property type="project" value="UniProtKB-SubCell"/>
</dbReference>
<evidence type="ECO:0000256" key="2">
    <source>
        <dbReference type="ARBA" id="ARBA00022475"/>
    </source>
</evidence>
<dbReference type="InterPro" id="IPR022764">
    <property type="entry name" value="Peptidase_S54_rhomboid_dom"/>
</dbReference>
<comment type="subcellular location">
    <subcellularLocation>
        <location evidence="1">Membrane</location>
        <topology evidence="1">Multi-pass membrane protein</topology>
    </subcellularLocation>
</comment>
<evidence type="ECO:0000256" key="1">
    <source>
        <dbReference type="ARBA" id="ARBA00004141"/>
    </source>
</evidence>